<proteinExistence type="predicted"/>
<keyword evidence="1" id="KW-0805">Transcription regulation</keyword>
<organism evidence="6 7">
    <name type="scientific">Pseudonocardia xishanensis</name>
    <dbReference type="NCBI Taxonomy" id="630995"/>
    <lineage>
        <taxon>Bacteria</taxon>
        <taxon>Bacillati</taxon>
        <taxon>Actinomycetota</taxon>
        <taxon>Actinomycetes</taxon>
        <taxon>Pseudonocardiales</taxon>
        <taxon>Pseudonocardiaceae</taxon>
        <taxon>Pseudonocardia</taxon>
    </lineage>
</organism>
<evidence type="ECO:0000256" key="2">
    <source>
        <dbReference type="ARBA" id="ARBA00023125"/>
    </source>
</evidence>
<evidence type="ECO:0000256" key="4">
    <source>
        <dbReference type="PROSITE-ProRule" id="PRU00335"/>
    </source>
</evidence>
<protein>
    <submittedName>
        <fullName evidence="6">TetR/AcrR family transcriptional regulator</fullName>
    </submittedName>
</protein>
<dbReference type="Pfam" id="PF16859">
    <property type="entry name" value="TetR_C_11"/>
    <property type="match status" value="1"/>
</dbReference>
<dbReference type="SUPFAM" id="SSF48498">
    <property type="entry name" value="Tetracyclin repressor-like, C-terminal domain"/>
    <property type="match status" value="1"/>
</dbReference>
<dbReference type="PANTHER" id="PTHR30055">
    <property type="entry name" value="HTH-TYPE TRANSCRIPTIONAL REGULATOR RUTR"/>
    <property type="match status" value="1"/>
</dbReference>
<feature type="domain" description="HTH tetR-type" evidence="5">
    <location>
        <begin position="15"/>
        <end position="75"/>
    </location>
</feature>
<dbReference type="InterPro" id="IPR001647">
    <property type="entry name" value="HTH_TetR"/>
</dbReference>
<feature type="DNA-binding region" description="H-T-H motif" evidence="4">
    <location>
        <begin position="38"/>
        <end position="57"/>
    </location>
</feature>
<dbReference type="InterPro" id="IPR009057">
    <property type="entry name" value="Homeodomain-like_sf"/>
</dbReference>
<name>A0ABP8RGN2_9PSEU</name>
<dbReference type="RefSeq" id="WP_345412862.1">
    <property type="nucleotide sequence ID" value="NZ_BAABGT010000013.1"/>
</dbReference>
<dbReference type="Gene3D" id="1.10.357.10">
    <property type="entry name" value="Tetracycline Repressor, domain 2"/>
    <property type="match status" value="1"/>
</dbReference>
<keyword evidence="7" id="KW-1185">Reference proteome</keyword>
<evidence type="ECO:0000313" key="7">
    <source>
        <dbReference type="Proteomes" id="UP001501598"/>
    </source>
</evidence>
<evidence type="ECO:0000313" key="6">
    <source>
        <dbReference type="EMBL" id="GAA4538437.1"/>
    </source>
</evidence>
<dbReference type="PANTHER" id="PTHR30055:SF148">
    <property type="entry name" value="TETR-FAMILY TRANSCRIPTIONAL REGULATOR"/>
    <property type="match status" value="1"/>
</dbReference>
<dbReference type="Proteomes" id="UP001501598">
    <property type="component" value="Unassembled WGS sequence"/>
</dbReference>
<accession>A0ABP8RGN2</accession>
<comment type="caution">
    <text evidence="6">The sequence shown here is derived from an EMBL/GenBank/DDBJ whole genome shotgun (WGS) entry which is preliminary data.</text>
</comment>
<evidence type="ECO:0000256" key="1">
    <source>
        <dbReference type="ARBA" id="ARBA00023015"/>
    </source>
</evidence>
<dbReference type="InterPro" id="IPR036271">
    <property type="entry name" value="Tet_transcr_reg_TetR-rel_C_sf"/>
</dbReference>
<dbReference type="Gene3D" id="1.10.10.60">
    <property type="entry name" value="Homeodomain-like"/>
    <property type="match status" value="1"/>
</dbReference>
<evidence type="ECO:0000259" key="5">
    <source>
        <dbReference type="PROSITE" id="PS50977"/>
    </source>
</evidence>
<reference evidence="7" key="1">
    <citation type="journal article" date="2019" name="Int. J. Syst. Evol. Microbiol.">
        <title>The Global Catalogue of Microorganisms (GCM) 10K type strain sequencing project: providing services to taxonomists for standard genome sequencing and annotation.</title>
        <authorList>
            <consortium name="The Broad Institute Genomics Platform"/>
            <consortium name="The Broad Institute Genome Sequencing Center for Infectious Disease"/>
            <person name="Wu L."/>
            <person name="Ma J."/>
        </authorList>
    </citation>
    <scope>NUCLEOTIDE SEQUENCE [LARGE SCALE GENOMIC DNA]</scope>
    <source>
        <strain evidence="7">JCM 17906</strain>
    </source>
</reference>
<keyword evidence="2 4" id="KW-0238">DNA-binding</keyword>
<sequence>MADQEPRSRPGGRSARVRRAVLEASAKTIRDHGFEAFAIKDVAAEAGVHETSIYRRWGTREALILDALLDDSAQNVPIPDTGSLRGDLTTLANGLADFLDTPHGRALSLALMTGTGRSVDGIRDYLGRRLSIAGEVVHRAVRRGEVSPTTDPIVVIEALIGPLHFRAFMFHQKPDEAFVDRLVDLIITGTR</sequence>
<dbReference type="InterPro" id="IPR011075">
    <property type="entry name" value="TetR_C"/>
</dbReference>
<dbReference type="PRINTS" id="PR00455">
    <property type="entry name" value="HTHTETR"/>
</dbReference>
<evidence type="ECO:0000256" key="3">
    <source>
        <dbReference type="ARBA" id="ARBA00023163"/>
    </source>
</evidence>
<dbReference type="Pfam" id="PF00440">
    <property type="entry name" value="TetR_N"/>
    <property type="match status" value="1"/>
</dbReference>
<gene>
    <name evidence="6" type="ORF">GCM10023175_08380</name>
</gene>
<dbReference type="InterPro" id="IPR050109">
    <property type="entry name" value="HTH-type_TetR-like_transc_reg"/>
</dbReference>
<dbReference type="PROSITE" id="PS50977">
    <property type="entry name" value="HTH_TETR_2"/>
    <property type="match status" value="1"/>
</dbReference>
<dbReference type="EMBL" id="BAABGT010000013">
    <property type="protein sequence ID" value="GAA4538437.1"/>
    <property type="molecule type" value="Genomic_DNA"/>
</dbReference>
<dbReference type="SUPFAM" id="SSF46689">
    <property type="entry name" value="Homeodomain-like"/>
    <property type="match status" value="1"/>
</dbReference>
<keyword evidence="3" id="KW-0804">Transcription</keyword>